<keyword evidence="4 6" id="KW-0863">Zinc-finger</keyword>
<reference evidence="9" key="1">
    <citation type="submission" date="2025-08" db="UniProtKB">
        <authorList>
            <consortium name="RefSeq"/>
        </authorList>
    </citation>
    <scope>IDENTIFICATION</scope>
    <source>
        <strain evidence="9">OHB3-1</strain>
    </source>
</reference>
<evidence type="ECO:0000313" key="9">
    <source>
        <dbReference type="RefSeq" id="XP_022158634.1"/>
    </source>
</evidence>
<evidence type="ECO:0000313" key="8">
    <source>
        <dbReference type="Proteomes" id="UP000504603"/>
    </source>
</evidence>
<dbReference type="InterPro" id="IPR013083">
    <property type="entry name" value="Znf_RING/FYVE/PHD"/>
</dbReference>
<keyword evidence="8" id="KW-1185">Reference proteome</keyword>
<dbReference type="GO" id="GO:0061630">
    <property type="term" value="F:ubiquitin protein ligase activity"/>
    <property type="evidence" value="ECO:0007669"/>
    <property type="project" value="UniProtKB-EC"/>
</dbReference>
<dbReference type="GO" id="GO:0016567">
    <property type="term" value="P:protein ubiquitination"/>
    <property type="evidence" value="ECO:0007669"/>
    <property type="project" value="TreeGrafter"/>
</dbReference>
<dbReference type="KEGG" id="mcha:111025083"/>
<dbReference type="SUPFAM" id="SSF57850">
    <property type="entry name" value="RING/U-box"/>
    <property type="match status" value="1"/>
</dbReference>
<sequence length="143" mass="16349">MTHQIINHWLHVKREAAAASATRDHNNNSNSIAFGRVFSLEVTFHLWNSVIEDDDDDYAMVPASEVAIEKMLKTVKFEEIVLESATTCVICLEEITTMPNQDIDNGMLLVHIPCLHVFHHICILKWLNNSHYCPTCRCEMPTN</sequence>
<dbReference type="PROSITE" id="PS50089">
    <property type="entry name" value="ZF_RING_2"/>
    <property type="match status" value="1"/>
</dbReference>
<evidence type="ECO:0000256" key="5">
    <source>
        <dbReference type="ARBA" id="ARBA00022833"/>
    </source>
</evidence>
<keyword evidence="3" id="KW-0479">Metal-binding</keyword>
<dbReference type="OrthoDB" id="4348522at2759"/>
<dbReference type="Proteomes" id="UP000504603">
    <property type="component" value="Unplaced"/>
</dbReference>
<dbReference type="GeneID" id="111025083"/>
<protein>
    <recommendedName>
        <fullName evidence="2">RING-type E3 ubiquitin transferase</fullName>
        <ecNumber evidence="2">2.3.2.27</ecNumber>
    </recommendedName>
</protein>
<evidence type="ECO:0000256" key="2">
    <source>
        <dbReference type="ARBA" id="ARBA00012483"/>
    </source>
</evidence>
<dbReference type="PANTHER" id="PTHR15710">
    <property type="entry name" value="E3 UBIQUITIN-PROTEIN LIGASE PRAJA"/>
    <property type="match status" value="1"/>
</dbReference>
<keyword evidence="5" id="KW-0862">Zinc</keyword>
<dbReference type="AlphaFoldDB" id="A0A6J1DZZ7"/>
<proteinExistence type="predicted"/>
<evidence type="ECO:0000256" key="1">
    <source>
        <dbReference type="ARBA" id="ARBA00000900"/>
    </source>
</evidence>
<dbReference type="PANTHER" id="PTHR15710:SF77">
    <property type="entry name" value="RING-H2 FINGER PROTEIN ATL21B"/>
    <property type="match status" value="1"/>
</dbReference>
<accession>A0A6J1DZZ7</accession>
<dbReference type="Gene3D" id="3.30.40.10">
    <property type="entry name" value="Zinc/RING finger domain, C3HC4 (zinc finger)"/>
    <property type="match status" value="1"/>
</dbReference>
<evidence type="ECO:0000256" key="3">
    <source>
        <dbReference type="ARBA" id="ARBA00022723"/>
    </source>
</evidence>
<organism evidence="8 9">
    <name type="scientific">Momordica charantia</name>
    <name type="common">Bitter gourd</name>
    <name type="synonym">Balsam pear</name>
    <dbReference type="NCBI Taxonomy" id="3673"/>
    <lineage>
        <taxon>Eukaryota</taxon>
        <taxon>Viridiplantae</taxon>
        <taxon>Streptophyta</taxon>
        <taxon>Embryophyta</taxon>
        <taxon>Tracheophyta</taxon>
        <taxon>Spermatophyta</taxon>
        <taxon>Magnoliopsida</taxon>
        <taxon>eudicotyledons</taxon>
        <taxon>Gunneridae</taxon>
        <taxon>Pentapetalae</taxon>
        <taxon>rosids</taxon>
        <taxon>fabids</taxon>
        <taxon>Cucurbitales</taxon>
        <taxon>Cucurbitaceae</taxon>
        <taxon>Momordiceae</taxon>
        <taxon>Momordica</taxon>
    </lineage>
</organism>
<evidence type="ECO:0000256" key="6">
    <source>
        <dbReference type="PROSITE-ProRule" id="PRU00175"/>
    </source>
</evidence>
<evidence type="ECO:0000256" key="4">
    <source>
        <dbReference type="ARBA" id="ARBA00022771"/>
    </source>
</evidence>
<dbReference type="InterPro" id="IPR001841">
    <property type="entry name" value="Znf_RING"/>
</dbReference>
<dbReference type="Pfam" id="PF13639">
    <property type="entry name" value="zf-RING_2"/>
    <property type="match status" value="1"/>
</dbReference>
<dbReference type="GO" id="GO:0005737">
    <property type="term" value="C:cytoplasm"/>
    <property type="evidence" value="ECO:0007669"/>
    <property type="project" value="TreeGrafter"/>
</dbReference>
<name>A0A6J1DZZ7_MOMCH</name>
<feature type="domain" description="RING-type" evidence="7">
    <location>
        <begin position="88"/>
        <end position="137"/>
    </location>
</feature>
<dbReference type="SMART" id="SM00184">
    <property type="entry name" value="RING"/>
    <property type="match status" value="1"/>
</dbReference>
<dbReference type="GO" id="GO:0008270">
    <property type="term" value="F:zinc ion binding"/>
    <property type="evidence" value="ECO:0007669"/>
    <property type="project" value="UniProtKB-KW"/>
</dbReference>
<dbReference type="RefSeq" id="XP_022158634.1">
    <property type="nucleotide sequence ID" value="XM_022302942.1"/>
</dbReference>
<gene>
    <name evidence="9" type="primary">LOC111025083</name>
</gene>
<comment type="catalytic activity">
    <reaction evidence="1">
        <text>S-ubiquitinyl-[E2 ubiquitin-conjugating enzyme]-L-cysteine + [acceptor protein]-L-lysine = [E2 ubiquitin-conjugating enzyme]-L-cysteine + N(6)-ubiquitinyl-[acceptor protein]-L-lysine.</text>
        <dbReference type="EC" id="2.3.2.27"/>
    </reaction>
</comment>
<dbReference type="EC" id="2.3.2.27" evidence="2"/>
<evidence type="ECO:0000259" key="7">
    <source>
        <dbReference type="PROSITE" id="PS50089"/>
    </source>
</evidence>